<dbReference type="RefSeq" id="WP_170150654.1">
    <property type="nucleotide sequence ID" value="NZ_RAPQ01000009.1"/>
</dbReference>
<evidence type="ECO:0000259" key="3">
    <source>
        <dbReference type="SMART" id="SM00421"/>
    </source>
</evidence>
<dbReference type="SUPFAM" id="SSF46894">
    <property type="entry name" value="C-terminal effector domain of the bipartite response regulators"/>
    <property type="match status" value="1"/>
</dbReference>
<keyword evidence="2" id="KW-0472">Membrane</keyword>
<organism evidence="4 5">
    <name type="scientific">Marinifilum flexuosum</name>
    <dbReference type="NCBI Taxonomy" id="1117708"/>
    <lineage>
        <taxon>Bacteria</taxon>
        <taxon>Pseudomonadati</taxon>
        <taxon>Bacteroidota</taxon>
        <taxon>Bacteroidia</taxon>
        <taxon>Marinilabiliales</taxon>
        <taxon>Marinifilaceae</taxon>
    </lineage>
</organism>
<dbReference type="Gene3D" id="2.60.40.10">
    <property type="entry name" value="Immunoglobulins"/>
    <property type="match status" value="1"/>
</dbReference>
<accession>A0A419X4F0</accession>
<keyword evidence="1" id="KW-0175">Coiled coil</keyword>
<dbReference type="Gene3D" id="1.10.10.10">
    <property type="entry name" value="Winged helix-like DNA-binding domain superfamily/Winged helix DNA-binding domain"/>
    <property type="match status" value="1"/>
</dbReference>
<sequence length="960" mass="111177">MKTRYHQIIVPLLFFICFLCVNIGQARTKQLLMPFVKNFSKLEYNGANQNWDVCQGVNGVMYFANSDGLLEYDGASWKLYPLPAEQIVRSVAVDSAGRVYVGAHEEFGYWEKNKNGQLEYFSLIKFVEDHQIKNQDIWKICIWDNKVYFQSFAEIFVYDGEKLTIINTPANVFSLFKIRDRLLVSIQNMGLYEFKQDSLVALKGTDQLSPKTINIAIPYGEKGILLGSELGGLYKYENEKMTPWKNDADDFLKNFQLNKAATVSINDKEYYLFGTITQGLVVLDKNGGIYSHITKSQGLQNNTILGIKVDQYNNLWLSLDNGIDFINLNSSFRYYHDRSGELGTVYSAAIFNGKLYLGTNHGLYSAVWNAKLLQLETDFTLIKDTQGQVWNLKVVDDVLFCGHNNGTFLISEKGIGRISNVSGGWILKEVPGNPDLLIQGTYIGLVVYKKSGGQWRMFHMVKSYHEPTEFLEFDYKGNLWTSHAYRGLYKLKLNSDFSSVLKSEFYNKENGLPDDSNVNVFKVDQQVVFTTKEKLFSYDYNQEKLAPFKKLNTGLKDFKDAYKIISIDSRNYWFFKKGKCARVLMNHGEIKSIDALSFQLLRGSTLDGYENIIALGRGDYLICQDAGFSIFSSHQMDKSLSLQNHQVILREISCNSQTSKLHQALDLENPGEIANSKNNMNFEFSLPVYRFGKLKYQWKLEGYDVFWSDPSDRTLVNYSKLPHGDYKFTVRATDNYGSMSKIASYSFTILPPWYLSKLAKIIYWLLFFALIGGFRVVYYYKLDKQKRKYYLKLQEENEEKIIKLKNEHLREEIENKSKELANYTMLVTKKNDLLNQLKEQLEKLEIHVIAATAKKRLKDINKLIQSGISSEEDWKLFNENFDKANETFLQNLRKRYIDLTPNDLRFCALLRMNMTSKEIASLLNISPRSVEVKRYRLRKKLNLEHEKNLVEFLMEVNEQN</sequence>
<dbReference type="InterPro" id="IPR011041">
    <property type="entry name" value="Quinoprot_gluc/sorb_DH_b-prop"/>
</dbReference>
<dbReference type="InterPro" id="IPR016032">
    <property type="entry name" value="Sig_transdc_resp-reg_C-effctor"/>
</dbReference>
<dbReference type="InterPro" id="IPR036388">
    <property type="entry name" value="WH-like_DNA-bd_sf"/>
</dbReference>
<gene>
    <name evidence="4" type="ORF">BXY64_2683</name>
</gene>
<dbReference type="SMART" id="SM00421">
    <property type="entry name" value="HTH_LUXR"/>
    <property type="match status" value="1"/>
</dbReference>
<keyword evidence="2" id="KW-1133">Transmembrane helix</keyword>
<dbReference type="InterPro" id="IPR011123">
    <property type="entry name" value="Y_Y_Y"/>
</dbReference>
<dbReference type="GO" id="GO:0003677">
    <property type="term" value="F:DNA binding"/>
    <property type="evidence" value="ECO:0007669"/>
    <property type="project" value="InterPro"/>
</dbReference>
<feature type="domain" description="HTH luxR-type" evidence="3">
    <location>
        <begin position="896"/>
        <end position="953"/>
    </location>
</feature>
<dbReference type="InterPro" id="IPR000792">
    <property type="entry name" value="Tscrpt_reg_LuxR_C"/>
</dbReference>
<evidence type="ECO:0000313" key="4">
    <source>
        <dbReference type="EMBL" id="RKE02588.1"/>
    </source>
</evidence>
<protein>
    <submittedName>
        <fullName evidence="4">Regulatory LuxR family protein</fullName>
    </submittedName>
</protein>
<proteinExistence type="predicted"/>
<comment type="caution">
    <text evidence="4">The sequence shown here is derived from an EMBL/GenBank/DDBJ whole genome shotgun (WGS) entry which is preliminary data.</text>
</comment>
<reference evidence="4 5" key="1">
    <citation type="submission" date="2018-09" db="EMBL/GenBank/DDBJ databases">
        <title>Genomic Encyclopedia of Archaeal and Bacterial Type Strains, Phase II (KMG-II): from individual species to whole genera.</title>
        <authorList>
            <person name="Goeker M."/>
        </authorList>
    </citation>
    <scope>NUCLEOTIDE SEQUENCE [LARGE SCALE GENOMIC DNA]</scope>
    <source>
        <strain evidence="4 5">DSM 21950</strain>
    </source>
</reference>
<name>A0A419X4F0_9BACT</name>
<evidence type="ECO:0000256" key="2">
    <source>
        <dbReference type="SAM" id="Phobius"/>
    </source>
</evidence>
<dbReference type="InterPro" id="IPR013783">
    <property type="entry name" value="Ig-like_fold"/>
</dbReference>
<dbReference type="Pfam" id="PF00196">
    <property type="entry name" value="GerE"/>
    <property type="match status" value="1"/>
</dbReference>
<evidence type="ECO:0000313" key="5">
    <source>
        <dbReference type="Proteomes" id="UP000284531"/>
    </source>
</evidence>
<dbReference type="SUPFAM" id="SSF50952">
    <property type="entry name" value="Soluble quinoprotein glucose dehydrogenase"/>
    <property type="match status" value="1"/>
</dbReference>
<evidence type="ECO:0000256" key="1">
    <source>
        <dbReference type="SAM" id="Coils"/>
    </source>
</evidence>
<dbReference type="Gene3D" id="2.130.10.10">
    <property type="entry name" value="YVTN repeat-like/Quinoprotein amine dehydrogenase"/>
    <property type="match status" value="2"/>
</dbReference>
<feature type="coiled-coil region" evidence="1">
    <location>
        <begin position="799"/>
        <end position="854"/>
    </location>
</feature>
<feature type="transmembrane region" description="Helical" evidence="2">
    <location>
        <begin position="761"/>
        <end position="780"/>
    </location>
</feature>
<dbReference type="Pfam" id="PF07495">
    <property type="entry name" value="Y_Y_Y"/>
    <property type="match status" value="1"/>
</dbReference>
<dbReference type="Proteomes" id="UP000284531">
    <property type="component" value="Unassembled WGS sequence"/>
</dbReference>
<dbReference type="InterPro" id="IPR015943">
    <property type="entry name" value="WD40/YVTN_repeat-like_dom_sf"/>
</dbReference>
<keyword evidence="5" id="KW-1185">Reference proteome</keyword>
<dbReference type="EMBL" id="RAPQ01000009">
    <property type="protein sequence ID" value="RKE02588.1"/>
    <property type="molecule type" value="Genomic_DNA"/>
</dbReference>
<dbReference type="GO" id="GO:0006355">
    <property type="term" value="P:regulation of DNA-templated transcription"/>
    <property type="evidence" value="ECO:0007669"/>
    <property type="project" value="InterPro"/>
</dbReference>
<keyword evidence="2" id="KW-0812">Transmembrane</keyword>
<dbReference type="AlphaFoldDB" id="A0A419X4F0"/>